<dbReference type="EMBL" id="AOHY01000059">
    <property type="protein sequence ID" value="ELY42631.1"/>
    <property type="molecule type" value="Genomic_DNA"/>
</dbReference>
<evidence type="ECO:0000313" key="2">
    <source>
        <dbReference type="EMBL" id="ELY42631.1"/>
    </source>
</evidence>
<reference evidence="2 3" key="1">
    <citation type="journal article" date="2014" name="PLoS Genet.">
        <title>Phylogenetically driven sequencing of extremely halophilic archaea reveals strategies for static and dynamic osmo-response.</title>
        <authorList>
            <person name="Becker E.A."/>
            <person name="Seitzer P.M."/>
            <person name="Tritt A."/>
            <person name="Larsen D."/>
            <person name="Krusor M."/>
            <person name="Yao A.I."/>
            <person name="Wu D."/>
            <person name="Madern D."/>
            <person name="Eisen J.A."/>
            <person name="Darling A.E."/>
            <person name="Facciotti M.T."/>
        </authorList>
    </citation>
    <scope>NUCLEOTIDE SEQUENCE [LARGE SCALE GENOMIC DNA]</scope>
    <source>
        <strain evidence="2 3">JCM 10635</strain>
    </source>
</reference>
<feature type="region of interest" description="Disordered" evidence="1">
    <location>
        <begin position="1"/>
        <end position="20"/>
    </location>
</feature>
<dbReference type="RefSeq" id="WP_006068113.1">
    <property type="nucleotide sequence ID" value="NZ_AOHY01000059.1"/>
</dbReference>
<protein>
    <submittedName>
        <fullName evidence="2">Uncharacterized protein</fullName>
    </submittedName>
</protein>
<dbReference type="PATRIC" id="fig|1227500.6.peg.4048"/>
<feature type="region of interest" description="Disordered" evidence="1">
    <location>
        <begin position="59"/>
        <end position="78"/>
    </location>
</feature>
<dbReference type="OrthoDB" id="193821at2157"/>
<gene>
    <name evidence="2" type="ORF">C494_20033</name>
</gene>
<dbReference type="AlphaFoldDB" id="L9W011"/>
<sequence length="78" mass="9184">MTDALTLQWTPRHGPQRKLVFEPQPNTEYPWARIEFERRDAQWREVGIEYLPELTVHLSDNPETDQLPLQPIGGDDDE</sequence>
<dbReference type="Proteomes" id="UP000011690">
    <property type="component" value="Unassembled WGS sequence"/>
</dbReference>
<accession>L9W011</accession>
<comment type="caution">
    <text evidence="2">The sequence shown here is derived from an EMBL/GenBank/DDBJ whole genome shotgun (WGS) entry which is preliminary data.</text>
</comment>
<name>L9W011_9EURY</name>
<proteinExistence type="predicted"/>
<keyword evidence="3" id="KW-1185">Reference proteome</keyword>
<evidence type="ECO:0000313" key="3">
    <source>
        <dbReference type="Proteomes" id="UP000011690"/>
    </source>
</evidence>
<evidence type="ECO:0000256" key="1">
    <source>
        <dbReference type="SAM" id="MobiDB-lite"/>
    </source>
</evidence>
<dbReference type="STRING" id="1227500.C494_20033"/>
<organism evidence="2 3">
    <name type="scientific">Natronorubrum bangense JCM 10635</name>
    <dbReference type="NCBI Taxonomy" id="1227500"/>
    <lineage>
        <taxon>Archaea</taxon>
        <taxon>Methanobacteriati</taxon>
        <taxon>Methanobacteriota</taxon>
        <taxon>Stenosarchaea group</taxon>
        <taxon>Halobacteria</taxon>
        <taxon>Halobacteriales</taxon>
        <taxon>Natrialbaceae</taxon>
        <taxon>Natronorubrum</taxon>
    </lineage>
</organism>